<evidence type="ECO:0000313" key="2">
    <source>
        <dbReference type="EMBL" id="TWL40879.1"/>
    </source>
</evidence>
<keyword evidence="1" id="KW-0472">Membrane</keyword>
<dbReference type="EMBL" id="NILF01000025">
    <property type="protein sequence ID" value="TWL40879.1"/>
    <property type="molecule type" value="Genomic_DNA"/>
</dbReference>
<sequence length="50" mass="5585">MSRLLTVMASLGMFLWVSGYNPNVSEKIHVSIVVIISLLCGIFIQKEMSK</sequence>
<dbReference type="Proteomes" id="UP000429980">
    <property type="component" value="Unassembled WGS sequence"/>
</dbReference>
<name>A0ABY3FXR0_9BACI</name>
<evidence type="ECO:0000256" key="1">
    <source>
        <dbReference type="SAM" id="Phobius"/>
    </source>
</evidence>
<keyword evidence="3" id="KW-1185">Reference proteome</keyword>
<keyword evidence="1" id="KW-1133">Transmembrane helix</keyword>
<organism evidence="2 3">
    <name type="scientific">Bacillus paralicheniformis</name>
    <dbReference type="NCBI Taxonomy" id="1648923"/>
    <lineage>
        <taxon>Bacteria</taxon>
        <taxon>Bacillati</taxon>
        <taxon>Bacillota</taxon>
        <taxon>Bacilli</taxon>
        <taxon>Bacillales</taxon>
        <taxon>Bacillaceae</taxon>
        <taxon>Bacillus</taxon>
    </lineage>
</organism>
<feature type="transmembrane region" description="Helical" evidence="1">
    <location>
        <begin position="29"/>
        <end position="45"/>
    </location>
</feature>
<dbReference type="RefSeq" id="WP_186440875.1">
    <property type="nucleotide sequence ID" value="NZ_CP120601.2"/>
</dbReference>
<reference evidence="2 3" key="1">
    <citation type="submission" date="2019-06" db="EMBL/GenBank/DDBJ databases">
        <title>Genome sequence analysis of &gt;100 Bacillus licheniformis strains suggests intrinsic resistance to this species.</title>
        <authorList>
            <person name="Wels M."/>
            <person name="Siezen R.J."/>
            <person name="Johansen E."/>
            <person name="Stuer-Lauridsen B."/>
            <person name="Bjerre K."/>
            <person name="Nielsen B.K.K."/>
        </authorList>
    </citation>
    <scope>NUCLEOTIDE SEQUENCE [LARGE SCALE GENOMIC DNA]</scope>
    <source>
        <strain evidence="2 3">BAC-15381</strain>
    </source>
</reference>
<proteinExistence type="predicted"/>
<comment type="caution">
    <text evidence="2">The sequence shown here is derived from an EMBL/GenBank/DDBJ whole genome shotgun (WGS) entry which is preliminary data.</text>
</comment>
<evidence type="ECO:0000313" key="3">
    <source>
        <dbReference type="Proteomes" id="UP000429980"/>
    </source>
</evidence>
<keyword evidence="1" id="KW-0812">Transmembrane</keyword>
<protein>
    <submittedName>
        <fullName evidence="2">Uncharacterized protein</fullName>
    </submittedName>
</protein>
<accession>A0ABY3FXR0</accession>
<gene>
    <name evidence="2" type="ORF">CHCC15381_0420</name>
</gene>